<feature type="transmembrane region" description="Helical" evidence="7">
    <location>
        <begin position="164"/>
        <end position="187"/>
    </location>
</feature>
<keyword evidence="6 7" id="KW-0472">Membrane</keyword>
<evidence type="ECO:0000256" key="4">
    <source>
        <dbReference type="ARBA" id="ARBA00022692"/>
    </source>
</evidence>
<comment type="similarity">
    <text evidence="2">Belongs to the MscS (TC 1.A.23) family.</text>
</comment>
<dbReference type="InterPro" id="IPR011066">
    <property type="entry name" value="MscS_channel_C_sf"/>
</dbReference>
<reference evidence="11" key="1">
    <citation type="submission" date="2021-04" db="EMBL/GenBank/DDBJ databases">
        <authorList>
            <person name="Yoon J."/>
        </authorList>
    </citation>
    <scope>NUCLEOTIDE SEQUENCE</scope>
    <source>
        <strain evidence="11">KMU-90</strain>
    </source>
</reference>
<evidence type="ECO:0000256" key="1">
    <source>
        <dbReference type="ARBA" id="ARBA00004651"/>
    </source>
</evidence>
<dbReference type="PANTHER" id="PTHR30460:SF0">
    <property type="entry name" value="MODERATE CONDUCTANCE MECHANOSENSITIVE CHANNEL YBIO"/>
    <property type="match status" value="1"/>
</dbReference>
<comment type="subcellular location">
    <subcellularLocation>
        <location evidence="1">Cell membrane</location>
        <topology evidence="1">Multi-pass membrane protein</topology>
    </subcellularLocation>
</comment>
<keyword evidence="8" id="KW-0732">Signal</keyword>
<feature type="transmembrane region" description="Helical" evidence="7">
    <location>
        <begin position="251"/>
        <end position="273"/>
    </location>
</feature>
<feature type="transmembrane region" description="Helical" evidence="7">
    <location>
        <begin position="207"/>
        <end position="226"/>
    </location>
</feature>
<feature type="transmembrane region" description="Helical" evidence="7">
    <location>
        <begin position="279"/>
        <end position="297"/>
    </location>
</feature>
<keyword evidence="12" id="KW-1185">Reference proteome</keyword>
<feature type="chain" id="PRO_5035196453" evidence="8">
    <location>
        <begin position="26"/>
        <end position="726"/>
    </location>
</feature>
<dbReference type="SUPFAM" id="SSF50182">
    <property type="entry name" value="Sm-like ribonucleoproteins"/>
    <property type="match status" value="1"/>
</dbReference>
<evidence type="ECO:0000256" key="7">
    <source>
        <dbReference type="SAM" id="Phobius"/>
    </source>
</evidence>
<feature type="transmembrane region" description="Helical" evidence="7">
    <location>
        <begin position="330"/>
        <end position="349"/>
    </location>
</feature>
<dbReference type="Pfam" id="PF00924">
    <property type="entry name" value="MS_channel_2nd"/>
    <property type="match status" value="1"/>
</dbReference>
<feature type="transmembrane region" description="Helical" evidence="7">
    <location>
        <begin position="496"/>
        <end position="518"/>
    </location>
</feature>
<dbReference type="InterPro" id="IPR049142">
    <property type="entry name" value="MS_channel_1st"/>
</dbReference>
<evidence type="ECO:0000313" key="12">
    <source>
        <dbReference type="Proteomes" id="UP000681356"/>
    </source>
</evidence>
<feature type="domain" description="Mechanosensitive ion channel MscS" evidence="9">
    <location>
        <begin position="545"/>
        <end position="607"/>
    </location>
</feature>
<gene>
    <name evidence="11" type="ORF">KB874_05460</name>
</gene>
<dbReference type="InterPro" id="IPR023408">
    <property type="entry name" value="MscS_beta-dom_sf"/>
</dbReference>
<feature type="transmembrane region" description="Helical" evidence="7">
    <location>
        <begin position="124"/>
        <end position="143"/>
    </location>
</feature>
<comment type="caution">
    <text evidence="11">The sequence shown here is derived from an EMBL/GenBank/DDBJ whole genome shotgun (WGS) entry which is preliminary data.</text>
</comment>
<dbReference type="EMBL" id="JAGTUU010000002">
    <property type="protein sequence ID" value="MBS0123575.1"/>
    <property type="molecule type" value="Genomic_DNA"/>
</dbReference>
<feature type="transmembrane region" description="Helical" evidence="7">
    <location>
        <begin position="361"/>
        <end position="382"/>
    </location>
</feature>
<feature type="signal peptide" evidence="8">
    <location>
        <begin position="1"/>
        <end position="25"/>
    </location>
</feature>
<dbReference type="GO" id="GO:0008381">
    <property type="term" value="F:mechanosensitive monoatomic ion channel activity"/>
    <property type="evidence" value="ECO:0007669"/>
    <property type="project" value="InterPro"/>
</dbReference>
<proteinExistence type="inferred from homology"/>
<dbReference type="InterPro" id="IPR011014">
    <property type="entry name" value="MscS_channel_TM-2"/>
</dbReference>
<dbReference type="InterPro" id="IPR010920">
    <property type="entry name" value="LSM_dom_sf"/>
</dbReference>
<name>A0A8J7W9V4_9RHOB</name>
<dbReference type="AlphaFoldDB" id="A0A8J7W9V4"/>
<organism evidence="11 12">
    <name type="scientific">Thetidibacter halocola</name>
    <dbReference type="NCBI Taxonomy" id="2827239"/>
    <lineage>
        <taxon>Bacteria</taxon>
        <taxon>Pseudomonadati</taxon>
        <taxon>Pseudomonadota</taxon>
        <taxon>Alphaproteobacteria</taxon>
        <taxon>Rhodobacterales</taxon>
        <taxon>Roseobacteraceae</taxon>
        <taxon>Thetidibacter</taxon>
    </lineage>
</organism>
<evidence type="ECO:0000259" key="10">
    <source>
        <dbReference type="Pfam" id="PF21088"/>
    </source>
</evidence>
<dbReference type="InterPro" id="IPR006685">
    <property type="entry name" value="MscS_channel_2nd"/>
</dbReference>
<feature type="transmembrane region" description="Helical" evidence="7">
    <location>
        <begin position="410"/>
        <end position="431"/>
    </location>
</feature>
<dbReference type="RefSeq" id="WP_212535548.1">
    <property type="nucleotide sequence ID" value="NZ_JAGTUU010000002.1"/>
</dbReference>
<evidence type="ECO:0000259" key="9">
    <source>
        <dbReference type="Pfam" id="PF00924"/>
    </source>
</evidence>
<keyword evidence="4 7" id="KW-0812">Transmembrane</keyword>
<feature type="transmembrane region" description="Helical" evidence="7">
    <location>
        <begin position="451"/>
        <end position="476"/>
    </location>
</feature>
<feature type="transmembrane region" description="Helical" evidence="7">
    <location>
        <begin position="524"/>
        <end position="542"/>
    </location>
</feature>
<dbReference type="Gene3D" id="2.30.30.60">
    <property type="match status" value="1"/>
</dbReference>
<evidence type="ECO:0000313" key="11">
    <source>
        <dbReference type="EMBL" id="MBS0123575.1"/>
    </source>
</evidence>
<feature type="domain" description="Mechanosensitive ion channel transmembrane helices 2/3" evidence="10">
    <location>
        <begin position="504"/>
        <end position="543"/>
    </location>
</feature>
<evidence type="ECO:0000256" key="8">
    <source>
        <dbReference type="SAM" id="SignalP"/>
    </source>
</evidence>
<dbReference type="Gene3D" id="1.10.287.1260">
    <property type="match status" value="1"/>
</dbReference>
<protein>
    <submittedName>
        <fullName evidence="11">Mechanosensitive ion channel</fullName>
    </submittedName>
</protein>
<dbReference type="SUPFAM" id="SSF82861">
    <property type="entry name" value="Mechanosensitive channel protein MscS (YggB), transmembrane region"/>
    <property type="match status" value="1"/>
</dbReference>
<evidence type="ECO:0000256" key="3">
    <source>
        <dbReference type="ARBA" id="ARBA00022475"/>
    </source>
</evidence>
<keyword evidence="5 7" id="KW-1133">Transmembrane helix</keyword>
<keyword evidence="3" id="KW-1003">Cell membrane</keyword>
<evidence type="ECO:0000256" key="2">
    <source>
        <dbReference type="ARBA" id="ARBA00008017"/>
    </source>
</evidence>
<dbReference type="PANTHER" id="PTHR30460">
    <property type="entry name" value="MODERATE CONDUCTANCE MECHANOSENSITIVE CHANNEL YBIO"/>
    <property type="match status" value="1"/>
</dbReference>
<dbReference type="GO" id="GO:0005886">
    <property type="term" value="C:plasma membrane"/>
    <property type="evidence" value="ECO:0007669"/>
    <property type="project" value="UniProtKB-SubCell"/>
</dbReference>
<accession>A0A8J7W9V4</accession>
<dbReference type="InterPro" id="IPR045276">
    <property type="entry name" value="YbiO_bact"/>
</dbReference>
<dbReference type="Gene3D" id="3.30.70.100">
    <property type="match status" value="1"/>
</dbReference>
<dbReference type="Proteomes" id="UP000681356">
    <property type="component" value="Unassembled WGS sequence"/>
</dbReference>
<evidence type="ECO:0000256" key="6">
    <source>
        <dbReference type="ARBA" id="ARBA00023136"/>
    </source>
</evidence>
<sequence>MTLLSRLAAAFLVVLMMGLSGPGSAQTMQSPPAETVSQDAAVQALLDVLNDPAAREALIARLQATETAAPEPEPETPPTFAERLATATSGAAGLAIDEIGRLFQLMTNLNGLAEVVQLAGVDRAALLDLLMTIAATLGAYVVLGGVGRSLGRRWRQPRASGLAATLWPLAGLTAIRLVVVIFSWAIGYLVSSTLFSDGSGPSRAQGLYLNAFAGFGLFRVVLRAIFTPDAEHEPGLSDAAPRAQERIYQELRLLGGLTIQTTLFIVPLVQLWIGFVEARSVRVILATVTALLAMRAIQAIRHVLRASRGHRGTGTGDTAGDRVARGAQTLWLGVWPPLAMLYVGFAWFIALTRPLALTDTILGGTAFTLLGLGLMFVAARLVHMAGKAKSPLAGWFGGLVPQLGSRAANIVASVVWGVAVALFLAAFGTILHGWGIVDMTAVMAREGVQTVLWGLISAALVVLLAAIVWAVVASWIDYQLAATLTGADSSARRRTLLALFRSGFAIVLITMTVMVVLSQLGINIGPLIAGAGVVGLAVGFGAQKLVQDVITGIFIQVENAMNEGDVVGVAGITGSVEKISIRSVRLRTIDGAAHVIPFSSVDLVSNMTRDFGYHVAEIGAAYKENVETVKAAMFEAFDRVKEEYGNDILEPLEMHGVTMLGDSAVVVRARIKTRAGKQWGIGRTYTQRVKEVMDERGIEIPFPHRQLIISQPEAKPLLEPPKPAGA</sequence>
<evidence type="ECO:0000256" key="5">
    <source>
        <dbReference type="ARBA" id="ARBA00022989"/>
    </source>
</evidence>
<dbReference type="SUPFAM" id="SSF82689">
    <property type="entry name" value="Mechanosensitive channel protein MscS (YggB), C-terminal domain"/>
    <property type="match status" value="1"/>
</dbReference>
<dbReference type="Pfam" id="PF21088">
    <property type="entry name" value="MS_channel_1st"/>
    <property type="match status" value="1"/>
</dbReference>